<accession>A0AB74UJT7</accession>
<keyword evidence="2" id="KW-0540">Nuclease</keyword>
<evidence type="ECO:0000259" key="4">
    <source>
        <dbReference type="SMART" id="SM00990"/>
    </source>
</evidence>
<dbReference type="GO" id="GO:0016788">
    <property type="term" value="F:hydrolase activity, acting on ester bonds"/>
    <property type="evidence" value="ECO:0007669"/>
    <property type="project" value="InterPro"/>
</dbReference>
<sequence length="110" mass="12979">MTKEGRIQKYAKERFEAIGGLVRKLSYENRVGAPDLLVILPGGIVWFVEVKKDENTKPDPHQLREHERFRKRGVNVFVVGSFKQVDALIAYYYSYHIPQQYKELRNEIRI</sequence>
<dbReference type="InterPro" id="IPR014883">
    <property type="entry name" value="VRR_NUC"/>
</dbReference>
<evidence type="ECO:0000256" key="3">
    <source>
        <dbReference type="ARBA" id="ARBA00022801"/>
    </source>
</evidence>
<dbReference type="InterPro" id="IPR011856">
    <property type="entry name" value="tRNA_endonuc-like_dom_sf"/>
</dbReference>
<keyword evidence="3" id="KW-0378">Hydrolase</keyword>
<protein>
    <submittedName>
        <fullName evidence="5">Endonuclease</fullName>
    </submittedName>
</protein>
<evidence type="ECO:0000313" key="5">
    <source>
        <dbReference type="EMBL" id="XHV08326.1"/>
    </source>
</evidence>
<evidence type="ECO:0000256" key="2">
    <source>
        <dbReference type="ARBA" id="ARBA00022722"/>
    </source>
</evidence>
<dbReference type="GO" id="GO:0004519">
    <property type="term" value="F:endonuclease activity"/>
    <property type="evidence" value="ECO:0007669"/>
    <property type="project" value="UniProtKB-KW"/>
</dbReference>
<dbReference type="CDD" id="cd22365">
    <property type="entry name" value="VRR-NUC-like"/>
    <property type="match status" value="1"/>
</dbReference>
<dbReference type="GO" id="GO:0003676">
    <property type="term" value="F:nucleic acid binding"/>
    <property type="evidence" value="ECO:0007669"/>
    <property type="project" value="InterPro"/>
</dbReference>
<reference evidence="5" key="1">
    <citation type="submission" date="2024-10" db="EMBL/GenBank/DDBJ databases">
        <authorList>
            <person name="Tejada A.J.P."/>
            <person name="Nada M.A.L."/>
            <person name="Joloro M.J.G."/>
            <person name="Chin R.A.D."/>
            <person name="Reterta M.C.C."/>
            <person name="Casidsid J.Y.O."/>
            <person name="Collado A.R.G."/>
            <person name="Berlin S.C."/>
            <person name="Ancla J.B."/>
            <person name="Asejo A.B."/>
            <person name="Yadao N.M.R."/>
            <person name="De Paz V.P. Jr."/>
            <person name="Bigol U.G."/>
        </authorList>
    </citation>
    <scope>NUCLEOTIDE SEQUENCE</scope>
</reference>
<name>A0AB74UJT7_9CAUD</name>
<comment type="cofactor">
    <cofactor evidence="1">
        <name>Mg(2+)</name>
        <dbReference type="ChEBI" id="CHEBI:18420"/>
    </cofactor>
</comment>
<gene>
    <name evidence="5" type="ORF">VIPECOMC04_00040</name>
</gene>
<proteinExistence type="predicted"/>
<dbReference type="SMART" id="SM00990">
    <property type="entry name" value="VRR_NUC"/>
    <property type="match status" value="1"/>
</dbReference>
<feature type="domain" description="VRR-NUC" evidence="4">
    <location>
        <begin position="2"/>
        <end position="83"/>
    </location>
</feature>
<dbReference type="EMBL" id="PQ423993">
    <property type="protein sequence ID" value="XHV08326.1"/>
    <property type="molecule type" value="Genomic_DNA"/>
</dbReference>
<evidence type="ECO:0000256" key="1">
    <source>
        <dbReference type="ARBA" id="ARBA00001946"/>
    </source>
</evidence>
<dbReference type="Gene3D" id="3.40.1350.10">
    <property type="match status" value="1"/>
</dbReference>
<organism evidence="5">
    <name type="scientific">Escherichia phage vB_VIPECOMC04</name>
    <dbReference type="NCBI Taxonomy" id="3350136"/>
    <lineage>
        <taxon>Viruses</taxon>
        <taxon>Duplodnaviria</taxon>
        <taxon>Heunggongvirae</taxon>
        <taxon>Uroviricota</taxon>
        <taxon>Caudoviricetes</taxon>
        <taxon>Sarkviridae</taxon>
        <taxon>Guernseyvirinae</taxon>
        <taxon>Kagunavirus</taxon>
    </lineage>
</organism>
<keyword evidence="5" id="KW-0255">Endonuclease</keyword>